<dbReference type="InterPro" id="IPR011010">
    <property type="entry name" value="DNA_brk_join_enz"/>
</dbReference>
<dbReference type="STRING" id="52560.SAMN04488082_10936"/>
<accession>A0A1I3V2C5</accession>
<evidence type="ECO:0000313" key="6">
    <source>
        <dbReference type="EMBL" id="SFJ89588.1"/>
    </source>
</evidence>
<dbReference type="EMBL" id="FORX01000009">
    <property type="protein sequence ID" value="SFJ89588.1"/>
    <property type="molecule type" value="Genomic_DNA"/>
</dbReference>
<dbReference type="InterPro" id="IPR050808">
    <property type="entry name" value="Phage_Integrase"/>
</dbReference>
<reference evidence="7" key="1">
    <citation type="submission" date="2016-10" db="EMBL/GenBank/DDBJ databases">
        <authorList>
            <person name="Varghese N."/>
            <person name="Submissions S."/>
        </authorList>
    </citation>
    <scope>NUCLEOTIDE SEQUENCE [LARGE SCALE GENOMIC DNA]</scope>
    <source>
        <strain evidence="7">DSM 5918</strain>
    </source>
</reference>
<evidence type="ECO:0000256" key="4">
    <source>
        <dbReference type="ARBA" id="ARBA00023172"/>
    </source>
</evidence>
<organism evidence="6 7">
    <name type="scientific">Desulfomicrobium apsheronum</name>
    <dbReference type="NCBI Taxonomy" id="52560"/>
    <lineage>
        <taxon>Bacteria</taxon>
        <taxon>Pseudomonadati</taxon>
        <taxon>Thermodesulfobacteriota</taxon>
        <taxon>Desulfovibrionia</taxon>
        <taxon>Desulfovibrionales</taxon>
        <taxon>Desulfomicrobiaceae</taxon>
        <taxon>Desulfomicrobium</taxon>
    </lineage>
</organism>
<dbReference type="OrthoDB" id="9789256at2"/>
<name>A0A1I3V2C5_9BACT</name>
<protein>
    <submittedName>
        <fullName evidence="6">Site-specific recombinase XerD</fullName>
    </submittedName>
</protein>
<keyword evidence="2" id="KW-0229">DNA integration</keyword>
<comment type="similarity">
    <text evidence="1">Belongs to the 'phage' integrase family.</text>
</comment>
<dbReference type="Gene3D" id="1.10.443.10">
    <property type="entry name" value="Intergrase catalytic core"/>
    <property type="match status" value="1"/>
</dbReference>
<dbReference type="PANTHER" id="PTHR30629:SF2">
    <property type="entry name" value="PROPHAGE INTEGRASE INTS-RELATED"/>
    <property type="match status" value="1"/>
</dbReference>
<dbReference type="GO" id="GO:0015074">
    <property type="term" value="P:DNA integration"/>
    <property type="evidence" value="ECO:0007669"/>
    <property type="project" value="UniProtKB-KW"/>
</dbReference>
<keyword evidence="4" id="KW-0233">DNA recombination</keyword>
<dbReference type="InterPro" id="IPR013762">
    <property type="entry name" value="Integrase-like_cat_sf"/>
</dbReference>
<dbReference type="AlphaFoldDB" id="A0A1I3V2C5"/>
<dbReference type="Pfam" id="PF00589">
    <property type="entry name" value="Phage_integrase"/>
    <property type="match status" value="1"/>
</dbReference>
<dbReference type="PANTHER" id="PTHR30629">
    <property type="entry name" value="PROPHAGE INTEGRASE"/>
    <property type="match status" value="1"/>
</dbReference>
<dbReference type="Proteomes" id="UP000198635">
    <property type="component" value="Unassembled WGS sequence"/>
</dbReference>
<dbReference type="GO" id="GO:0006310">
    <property type="term" value="P:DNA recombination"/>
    <property type="evidence" value="ECO:0007669"/>
    <property type="project" value="UniProtKB-KW"/>
</dbReference>
<evidence type="ECO:0000256" key="1">
    <source>
        <dbReference type="ARBA" id="ARBA00008857"/>
    </source>
</evidence>
<dbReference type="CDD" id="cd00796">
    <property type="entry name" value="INT_Rci_Hp1_C"/>
    <property type="match status" value="1"/>
</dbReference>
<sequence length="424" mass="48569">MGQKKRVWTAITNADGHGGVRYREHETRKHGAVPDRYYAISYWWKKENGEGKKAWLEGVGWASEDVKPSDCFVLLEKLKRNQKLGKGPCTLKSLREHEQKMKEAEERDAKQRAERVVTLHEYFHQNYLPTAQKKKKPESWGREVSLFNNWIDPLLGHLKIQEIGITQWDFLLSAMVDGGLSPRTRQYACLTLRLVLEHAFARRMVSEMPPRAKLIGATLKPNSNRRTRTVTNQELQSILELLRVRDQHAYWLTLFCALSCCRFSEAANLEWGDIDLAVGRAMFRNTKNGTNREIPLSDTLVDMLLSVGKARGKGRVFLSAQGKEYKQAPSVFRDVVEELGLNEGKNKLDRLVFHSLRHSGATKLGQSGIPLRDMMDLAGWKTPSMALRYQHSGDVGRRRAMMALEGMMQPENSNVLEFNYKKKS</sequence>
<dbReference type="InterPro" id="IPR002104">
    <property type="entry name" value="Integrase_catalytic"/>
</dbReference>
<evidence type="ECO:0000256" key="2">
    <source>
        <dbReference type="ARBA" id="ARBA00022908"/>
    </source>
</evidence>
<gene>
    <name evidence="6" type="ORF">SAMN04488082_10936</name>
</gene>
<keyword evidence="3" id="KW-0238">DNA-binding</keyword>
<feature type="domain" description="Tyr recombinase" evidence="5">
    <location>
        <begin position="225"/>
        <end position="403"/>
    </location>
</feature>
<keyword evidence="7" id="KW-1185">Reference proteome</keyword>
<evidence type="ECO:0000256" key="3">
    <source>
        <dbReference type="ARBA" id="ARBA00023125"/>
    </source>
</evidence>
<dbReference type="GO" id="GO:0003677">
    <property type="term" value="F:DNA binding"/>
    <property type="evidence" value="ECO:0007669"/>
    <property type="project" value="UniProtKB-KW"/>
</dbReference>
<dbReference type="RefSeq" id="WP_092374914.1">
    <property type="nucleotide sequence ID" value="NZ_FORX01000009.1"/>
</dbReference>
<dbReference type="SUPFAM" id="SSF56349">
    <property type="entry name" value="DNA breaking-rejoining enzymes"/>
    <property type="match status" value="1"/>
</dbReference>
<proteinExistence type="inferred from homology"/>
<evidence type="ECO:0000313" key="7">
    <source>
        <dbReference type="Proteomes" id="UP000198635"/>
    </source>
</evidence>
<dbReference type="PROSITE" id="PS51898">
    <property type="entry name" value="TYR_RECOMBINASE"/>
    <property type="match status" value="1"/>
</dbReference>
<dbReference type="Gene3D" id="1.10.150.130">
    <property type="match status" value="1"/>
</dbReference>
<dbReference type="InterPro" id="IPR010998">
    <property type="entry name" value="Integrase_recombinase_N"/>
</dbReference>
<evidence type="ECO:0000259" key="5">
    <source>
        <dbReference type="PROSITE" id="PS51898"/>
    </source>
</evidence>